<keyword evidence="1" id="KW-0067">ATP-binding</keyword>
<dbReference type="InterPro" id="IPR003960">
    <property type="entry name" value="ATPase_AAA_CS"/>
</dbReference>
<evidence type="ECO:0000313" key="6">
    <source>
        <dbReference type="Proteomes" id="UP000663829"/>
    </source>
</evidence>
<dbReference type="Gene3D" id="1.10.8.60">
    <property type="match status" value="1"/>
</dbReference>
<feature type="compositionally biased region" description="Polar residues" evidence="2">
    <location>
        <begin position="290"/>
        <end position="335"/>
    </location>
</feature>
<keyword evidence="1" id="KW-0547">Nucleotide-binding</keyword>
<dbReference type="EMBL" id="CAJOBC010004783">
    <property type="protein sequence ID" value="CAF3840643.1"/>
    <property type="molecule type" value="Genomic_DNA"/>
</dbReference>
<feature type="region of interest" description="Disordered" evidence="2">
    <location>
        <begin position="257"/>
        <end position="335"/>
    </location>
</feature>
<dbReference type="EMBL" id="CAJNOQ010004781">
    <property type="protein sequence ID" value="CAF1073799.1"/>
    <property type="molecule type" value="Genomic_DNA"/>
</dbReference>
<accession>A0A814M690</accession>
<dbReference type="PANTHER" id="PTHR23074:SF83">
    <property type="entry name" value="VACUOLAR PROTEIN SORTING-ASSOCIATED PROTEIN 4A"/>
    <property type="match status" value="1"/>
</dbReference>
<dbReference type="GO" id="GO:0005524">
    <property type="term" value="F:ATP binding"/>
    <property type="evidence" value="ECO:0007669"/>
    <property type="project" value="UniProtKB-KW"/>
</dbReference>
<evidence type="ECO:0000313" key="4">
    <source>
        <dbReference type="EMBL" id="CAF1073799.1"/>
    </source>
</evidence>
<dbReference type="InterPro" id="IPR050304">
    <property type="entry name" value="MT-severing_AAA_ATPase"/>
</dbReference>
<dbReference type="Proteomes" id="UP000663829">
    <property type="component" value="Unassembled WGS sequence"/>
</dbReference>
<comment type="similarity">
    <text evidence="1">Belongs to the AAA ATPase family.</text>
</comment>
<comment type="caution">
    <text evidence="4">The sequence shown here is derived from an EMBL/GenBank/DDBJ whole genome shotgun (WGS) entry which is preliminary data.</text>
</comment>
<proteinExistence type="inferred from homology"/>
<evidence type="ECO:0000259" key="3">
    <source>
        <dbReference type="Pfam" id="PF00004"/>
    </source>
</evidence>
<dbReference type="AlphaFoldDB" id="A0A814M690"/>
<dbReference type="OrthoDB" id="10018969at2759"/>
<dbReference type="PANTHER" id="PTHR23074">
    <property type="entry name" value="AAA DOMAIN-CONTAINING"/>
    <property type="match status" value="1"/>
</dbReference>
<dbReference type="PROSITE" id="PS00674">
    <property type="entry name" value="AAA"/>
    <property type="match status" value="1"/>
</dbReference>
<evidence type="ECO:0000256" key="1">
    <source>
        <dbReference type="RuleBase" id="RU003651"/>
    </source>
</evidence>
<reference evidence="4" key="1">
    <citation type="submission" date="2021-02" db="EMBL/GenBank/DDBJ databases">
        <authorList>
            <person name="Nowell W R."/>
        </authorList>
    </citation>
    <scope>NUCLEOTIDE SEQUENCE</scope>
</reference>
<feature type="domain" description="ATPase AAA-type core" evidence="3">
    <location>
        <begin position="8"/>
        <end position="107"/>
    </location>
</feature>
<dbReference type="Proteomes" id="UP000681722">
    <property type="component" value="Unassembled WGS sequence"/>
</dbReference>
<evidence type="ECO:0000256" key="2">
    <source>
        <dbReference type="SAM" id="MobiDB-lite"/>
    </source>
</evidence>
<keyword evidence="6" id="KW-1185">Reference proteome</keyword>
<gene>
    <name evidence="4" type="ORF">GPM918_LOCUS17413</name>
    <name evidence="5" type="ORF">SRO942_LOCUS17415</name>
</gene>
<dbReference type="Gene3D" id="3.40.50.300">
    <property type="entry name" value="P-loop containing nucleotide triphosphate hydrolases"/>
    <property type="match status" value="1"/>
</dbReference>
<evidence type="ECO:0000313" key="5">
    <source>
        <dbReference type="EMBL" id="CAF3840643.1"/>
    </source>
</evidence>
<feature type="compositionally biased region" description="Polar residues" evidence="2">
    <location>
        <begin position="257"/>
        <end position="267"/>
    </location>
</feature>
<dbReference type="GO" id="GO:0016887">
    <property type="term" value="F:ATP hydrolysis activity"/>
    <property type="evidence" value="ECO:0007669"/>
    <property type="project" value="InterPro"/>
</dbReference>
<dbReference type="Pfam" id="PF00004">
    <property type="entry name" value="AAA"/>
    <property type="match status" value="1"/>
</dbReference>
<organism evidence="4 6">
    <name type="scientific">Didymodactylos carnosus</name>
    <dbReference type="NCBI Taxonomy" id="1234261"/>
    <lineage>
        <taxon>Eukaryota</taxon>
        <taxon>Metazoa</taxon>
        <taxon>Spiralia</taxon>
        <taxon>Gnathifera</taxon>
        <taxon>Rotifera</taxon>
        <taxon>Eurotatoria</taxon>
        <taxon>Bdelloidea</taxon>
        <taxon>Philodinida</taxon>
        <taxon>Philodinidae</taxon>
        <taxon>Didymodactylos</taxon>
    </lineage>
</organism>
<name>A0A814M690_9BILA</name>
<sequence>MATQPLAAGELNRPYVDETEKLLVDIMYRANAIPFLICAMTIDEIDGLVPKRDNNAQQGKVDGISVLLSHIEGVKNIRTLIVFGATNRRNMMDEAFLRRTQAKVFVGRPSPAIRNNMLTPLVCKDSRLFTPKHLDSLVKITTNFSGAAISALRSNLIIEMDGNPHITDHRLLELADSVSREFNVWFGISTLPEICRLNPTIINSTHHEDSYSLEFEKLIRTGRILIDYTERKCLIEMKNEATLEKDETSVAGINPSYKTTEQSQLQQHETHHQPQSEVSDVNDANDKPAGSTTLNSNVAILASTSSSSVTNDQQALQQQKVKTKSIRTASQNNARNKIRHRKLKEKLIKNTITRPICNHRPMTLIKQVLHHQQIPRGKTPYPQHGELPLRFKTAEQATTANVDLPQGAFNEEKLQYWAPI</sequence>
<dbReference type="SUPFAM" id="SSF52540">
    <property type="entry name" value="P-loop containing nucleoside triphosphate hydrolases"/>
    <property type="match status" value="1"/>
</dbReference>
<dbReference type="InterPro" id="IPR027417">
    <property type="entry name" value="P-loop_NTPase"/>
</dbReference>
<dbReference type="InterPro" id="IPR003959">
    <property type="entry name" value="ATPase_AAA_core"/>
</dbReference>
<protein>
    <recommendedName>
        <fullName evidence="3">ATPase AAA-type core domain-containing protein</fullName>
    </recommendedName>
</protein>